<evidence type="ECO:0000313" key="2">
    <source>
        <dbReference type="Proteomes" id="UP000015106"/>
    </source>
</evidence>
<dbReference type="Proteomes" id="UP000015106">
    <property type="component" value="Chromosome 1"/>
</dbReference>
<keyword evidence="2" id="KW-1185">Reference proteome</keyword>
<dbReference type="EnsemblPlants" id="TuG1812G0100000701.01.T01">
    <property type="protein sequence ID" value="TuG1812G0100000701.01.T01.cds386739"/>
    <property type="gene ID" value="TuG1812G0100000701.01"/>
</dbReference>
<reference evidence="2" key="1">
    <citation type="journal article" date="2013" name="Nature">
        <title>Draft genome of the wheat A-genome progenitor Triticum urartu.</title>
        <authorList>
            <person name="Ling H.Q."/>
            <person name="Zhao S."/>
            <person name="Liu D."/>
            <person name="Wang J."/>
            <person name="Sun H."/>
            <person name="Zhang C."/>
            <person name="Fan H."/>
            <person name="Li D."/>
            <person name="Dong L."/>
            <person name="Tao Y."/>
            <person name="Gao C."/>
            <person name="Wu H."/>
            <person name="Li Y."/>
            <person name="Cui Y."/>
            <person name="Guo X."/>
            <person name="Zheng S."/>
            <person name="Wang B."/>
            <person name="Yu K."/>
            <person name="Liang Q."/>
            <person name="Yang W."/>
            <person name="Lou X."/>
            <person name="Chen J."/>
            <person name="Feng M."/>
            <person name="Jian J."/>
            <person name="Zhang X."/>
            <person name="Luo G."/>
            <person name="Jiang Y."/>
            <person name="Liu J."/>
            <person name="Wang Z."/>
            <person name="Sha Y."/>
            <person name="Zhang B."/>
            <person name="Wu H."/>
            <person name="Tang D."/>
            <person name="Shen Q."/>
            <person name="Xue P."/>
            <person name="Zou S."/>
            <person name="Wang X."/>
            <person name="Liu X."/>
            <person name="Wang F."/>
            <person name="Yang Y."/>
            <person name="An X."/>
            <person name="Dong Z."/>
            <person name="Zhang K."/>
            <person name="Zhang X."/>
            <person name="Luo M.C."/>
            <person name="Dvorak J."/>
            <person name="Tong Y."/>
            <person name="Wang J."/>
            <person name="Yang H."/>
            <person name="Li Z."/>
            <person name="Wang D."/>
            <person name="Zhang A."/>
            <person name="Wang J."/>
        </authorList>
    </citation>
    <scope>NUCLEOTIDE SEQUENCE</scope>
    <source>
        <strain evidence="2">cv. G1812</strain>
    </source>
</reference>
<sequence>MLPLAGTTPREAVDPGGGEVRRCWWWLDPDGIGWIQCGSGGDRIWQRGAVVRRRLGGEGWIGVFGQQPSNICIRLCPVFGLPKNVFDHVEVFGQLLERFFGLQKPQKAVLPYCWRRSYEHGYYIQFCMACTILDCQFDYRNTSCTPLKIYP</sequence>
<organism evidence="1 2">
    <name type="scientific">Triticum urartu</name>
    <name type="common">Red wild einkorn</name>
    <name type="synonym">Crithodium urartu</name>
    <dbReference type="NCBI Taxonomy" id="4572"/>
    <lineage>
        <taxon>Eukaryota</taxon>
        <taxon>Viridiplantae</taxon>
        <taxon>Streptophyta</taxon>
        <taxon>Embryophyta</taxon>
        <taxon>Tracheophyta</taxon>
        <taxon>Spermatophyta</taxon>
        <taxon>Magnoliopsida</taxon>
        <taxon>Liliopsida</taxon>
        <taxon>Poales</taxon>
        <taxon>Poaceae</taxon>
        <taxon>BOP clade</taxon>
        <taxon>Pooideae</taxon>
        <taxon>Triticodae</taxon>
        <taxon>Triticeae</taxon>
        <taxon>Triticinae</taxon>
        <taxon>Triticum</taxon>
    </lineage>
</organism>
<name>A0A8R7JVH4_TRIUA</name>
<dbReference type="AlphaFoldDB" id="A0A8R7JVH4"/>
<evidence type="ECO:0000313" key="1">
    <source>
        <dbReference type="EnsemblPlants" id="TuG1812G0100000701.01.T01.cds386739"/>
    </source>
</evidence>
<dbReference type="Gramene" id="TuG1812G0100000701.01.T01">
    <property type="protein sequence ID" value="TuG1812G0100000701.01.T01.cds386739"/>
    <property type="gene ID" value="TuG1812G0100000701.01"/>
</dbReference>
<reference evidence="1" key="2">
    <citation type="submission" date="2018-03" db="EMBL/GenBank/DDBJ databases">
        <title>The Triticum urartu genome reveals the dynamic nature of wheat genome evolution.</title>
        <authorList>
            <person name="Ling H."/>
            <person name="Ma B."/>
            <person name="Shi X."/>
            <person name="Liu H."/>
            <person name="Dong L."/>
            <person name="Sun H."/>
            <person name="Cao Y."/>
            <person name="Gao Q."/>
            <person name="Zheng S."/>
            <person name="Li Y."/>
            <person name="Yu Y."/>
            <person name="Du H."/>
            <person name="Qi M."/>
            <person name="Li Y."/>
            <person name="Yu H."/>
            <person name="Cui Y."/>
            <person name="Wang N."/>
            <person name="Chen C."/>
            <person name="Wu H."/>
            <person name="Zhao Y."/>
            <person name="Zhang J."/>
            <person name="Li Y."/>
            <person name="Zhou W."/>
            <person name="Zhang B."/>
            <person name="Hu W."/>
            <person name="Eijk M."/>
            <person name="Tang J."/>
            <person name="Witsenboer H."/>
            <person name="Zhao S."/>
            <person name="Li Z."/>
            <person name="Zhang A."/>
            <person name="Wang D."/>
            <person name="Liang C."/>
        </authorList>
    </citation>
    <scope>NUCLEOTIDE SEQUENCE [LARGE SCALE GENOMIC DNA]</scope>
    <source>
        <strain evidence="1">cv. G1812</strain>
    </source>
</reference>
<protein>
    <submittedName>
        <fullName evidence="1">Uncharacterized protein</fullName>
    </submittedName>
</protein>
<proteinExistence type="predicted"/>
<reference evidence="1" key="3">
    <citation type="submission" date="2022-06" db="UniProtKB">
        <authorList>
            <consortium name="EnsemblPlants"/>
        </authorList>
    </citation>
    <scope>IDENTIFICATION</scope>
</reference>
<accession>A0A8R7JVH4</accession>